<dbReference type="PANTHER" id="PTHR30347">
    <property type="entry name" value="POTASSIUM CHANNEL RELATED"/>
    <property type="match status" value="1"/>
</dbReference>
<evidence type="ECO:0000313" key="10">
    <source>
        <dbReference type="EMBL" id="RAW00657.1"/>
    </source>
</evidence>
<name>A0A364Y1W8_9BACT</name>
<feature type="chain" id="PRO_5016570138" description="Mechanosensitive ion channel MscS domain-containing protein" evidence="8">
    <location>
        <begin position="27"/>
        <end position="778"/>
    </location>
</feature>
<keyword evidence="11" id="KW-1185">Reference proteome</keyword>
<feature type="transmembrane region" description="Helical" evidence="7">
    <location>
        <begin position="408"/>
        <end position="430"/>
    </location>
</feature>
<evidence type="ECO:0000256" key="2">
    <source>
        <dbReference type="ARBA" id="ARBA00008017"/>
    </source>
</evidence>
<feature type="domain" description="Mechanosensitive ion channel MscS" evidence="9">
    <location>
        <begin position="620"/>
        <end position="687"/>
    </location>
</feature>
<evidence type="ECO:0000256" key="8">
    <source>
        <dbReference type="SAM" id="SignalP"/>
    </source>
</evidence>
<dbReference type="OrthoDB" id="9809206at2"/>
<organism evidence="10 11">
    <name type="scientific">Pseudochryseolinea flava</name>
    <dbReference type="NCBI Taxonomy" id="2059302"/>
    <lineage>
        <taxon>Bacteria</taxon>
        <taxon>Pseudomonadati</taxon>
        <taxon>Bacteroidota</taxon>
        <taxon>Cytophagia</taxon>
        <taxon>Cytophagales</taxon>
        <taxon>Fulvivirgaceae</taxon>
        <taxon>Pseudochryseolinea</taxon>
    </lineage>
</organism>
<dbReference type="InterPro" id="IPR011066">
    <property type="entry name" value="MscS_channel_C_sf"/>
</dbReference>
<keyword evidence="5 7" id="KW-1133">Transmembrane helix</keyword>
<dbReference type="InterPro" id="IPR010920">
    <property type="entry name" value="LSM_dom_sf"/>
</dbReference>
<dbReference type="Gene3D" id="1.10.287.1260">
    <property type="match status" value="1"/>
</dbReference>
<dbReference type="GO" id="GO:0008381">
    <property type="term" value="F:mechanosensitive monoatomic ion channel activity"/>
    <property type="evidence" value="ECO:0007669"/>
    <property type="project" value="UniProtKB-ARBA"/>
</dbReference>
<accession>A0A364Y1W8</accession>
<dbReference type="Gene3D" id="3.30.70.100">
    <property type="match status" value="1"/>
</dbReference>
<dbReference type="AlphaFoldDB" id="A0A364Y1W8"/>
<evidence type="ECO:0000259" key="9">
    <source>
        <dbReference type="Pfam" id="PF00924"/>
    </source>
</evidence>
<dbReference type="Gene3D" id="2.30.30.60">
    <property type="match status" value="1"/>
</dbReference>
<dbReference type="InterPro" id="IPR052702">
    <property type="entry name" value="MscS-like_channel"/>
</dbReference>
<dbReference type="SUPFAM" id="SSF82861">
    <property type="entry name" value="Mechanosensitive channel protein MscS (YggB), transmembrane region"/>
    <property type="match status" value="1"/>
</dbReference>
<dbReference type="PANTHER" id="PTHR30347:SF1">
    <property type="entry name" value="MECHANOSENSITIVE CHANNEL MSCK"/>
    <property type="match status" value="1"/>
</dbReference>
<proteinExistence type="inferred from homology"/>
<evidence type="ECO:0000256" key="1">
    <source>
        <dbReference type="ARBA" id="ARBA00004651"/>
    </source>
</evidence>
<evidence type="ECO:0000256" key="4">
    <source>
        <dbReference type="ARBA" id="ARBA00022692"/>
    </source>
</evidence>
<dbReference type="InterPro" id="IPR023408">
    <property type="entry name" value="MscS_beta-dom_sf"/>
</dbReference>
<evidence type="ECO:0000256" key="7">
    <source>
        <dbReference type="SAM" id="Phobius"/>
    </source>
</evidence>
<feature type="transmembrane region" description="Helical" evidence="7">
    <location>
        <begin position="379"/>
        <end position="396"/>
    </location>
</feature>
<evidence type="ECO:0000256" key="3">
    <source>
        <dbReference type="ARBA" id="ARBA00022475"/>
    </source>
</evidence>
<comment type="caution">
    <text evidence="10">The sequence shown here is derived from an EMBL/GenBank/DDBJ whole genome shotgun (WGS) entry which is preliminary data.</text>
</comment>
<keyword evidence="6 7" id="KW-0472">Membrane</keyword>
<dbReference type="RefSeq" id="WP_112747457.1">
    <property type="nucleotide sequence ID" value="NZ_QMFY01000006.1"/>
</dbReference>
<dbReference type="Pfam" id="PF00924">
    <property type="entry name" value="MS_channel_2nd"/>
    <property type="match status" value="1"/>
</dbReference>
<protein>
    <recommendedName>
        <fullName evidence="9">Mechanosensitive ion channel MscS domain-containing protein</fullName>
    </recommendedName>
</protein>
<evidence type="ECO:0000256" key="5">
    <source>
        <dbReference type="ARBA" id="ARBA00022989"/>
    </source>
</evidence>
<feature type="transmembrane region" description="Helical" evidence="7">
    <location>
        <begin position="324"/>
        <end position="342"/>
    </location>
</feature>
<evidence type="ECO:0000313" key="11">
    <source>
        <dbReference type="Proteomes" id="UP000251889"/>
    </source>
</evidence>
<keyword evidence="4 7" id="KW-0812">Transmembrane</keyword>
<dbReference type="Proteomes" id="UP000251889">
    <property type="component" value="Unassembled WGS sequence"/>
</dbReference>
<feature type="transmembrane region" description="Helical" evidence="7">
    <location>
        <begin position="605"/>
        <end position="633"/>
    </location>
</feature>
<sequence length="778" mass="87635">MKSKFSAFFVAFVLLPLLFNTHTALAQRQARGNAFSDSVDVSVGEYMLHVTSLFHKIDSIRTMARTNGQTRDTKANIAEIENVLQFVDGSLNRSSASFSLRNLQLLELILANAHAELKIENEKLNVSYQILSKLKTELISIRQDSITKRLIRDKGKLKSIYPQLAELKRNYSRTDSLVKVKLNTISAIKVSGASHEITATLLASDIRKEKRNATQRLFGNEKPSLWAAGSDTTDIKSEIESAYDTERKALHYYFKEFNGEIFFLLLFTTLFYFWIRQNLNRVKRAQQLDTLTGNGVFIIVNHPLLAIVAATLCLAPFFDLHAPASYIEILQFWLLVTMTILFYKQWPKNKFKEWIYVVVLYLLVISSSHLFPLAALQRYVMVVLNVLVIFLGLSFAKHIPDSFPMKRFTRFVMIVVVVLNVIAILLNIFGRVSLSQVFGTTAMFAFTNVIALSVLVQVLTEFITLQTQAQRIKHEIPGTITPATIYKSFRIPFLATAIMLWLIVFTTNLNIYDGVHRSLTKIFQYNISFGTNAISLGSIILFALIIMMAHFMQRNIGYFLGDIGEDDGDVSEQRSKLIMTRLILLICGYLLAIVVSGLPMDQITIIIGALGVGIGLGLQNIVNNFVSGVILIFDRPLRIGDTIDVGGKEGQIKEIGIRSSTLLTSDGAEVIIPNGDILSQQITNWTHSNPYKRINLTLKIMTTQEKDFVIDVIDNAIKDQEGILPTRPATIVLESVKTGEYNLKLFIWASNVSHSENLKSEVRYALFKAFKTLNIETL</sequence>
<keyword evidence="3" id="KW-1003">Cell membrane</keyword>
<feature type="transmembrane region" description="Helical" evidence="7">
    <location>
        <begin position="491"/>
        <end position="512"/>
    </location>
</feature>
<comment type="similarity">
    <text evidence="2">Belongs to the MscS (TC 1.A.23) family.</text>
</comment>
<feature type="transmembrane region" description="Helical" evidence="7">
    <location>
        <begin position="532"/>
        <end position="551"/>
    </location>
</feature>
<dbReference type="InterPro" id="IPR011014">
    <property type="entry name" value="MscS_channel_TM-2"/>
</dbReference>
<comment type="subcellular location">
    <subcellularLocation>
        <location evidence="1">Cell membrane</location>
        <topology evidence="1">Multi-pass membrane protein</topology>
    </subcellularLocation>
</comment>
<dbReference type="GO" id="GO:0005886">
    <property type="term" value="C:plasma membrane"/>
    <property type="evidence" value="ECO:0007669"/>
    <property type="project" value="UniProtKB-SubCell"/>
</dbReference>
<feature type="signal peptide" evidence="8">
    <location>
        <begin position="1"/>
        <end position="26"/>
    </location>
</feature>
<evidence type="ECO:0000256" key="6">
    <source>
        <dbReference type="ARBA" id="ARBA00023136"/>
    </source>
</evidence>
<feature type="transmembrane region" description="Helical" evidence="7">
    <location>
        <begin position="296"/>
        <end position="318"/>
    </location>
</feature>
<gene>
    <name evidence="10" type="ORF">DQQ10_13795</name>
</gene>
<feature type="transmembrane region" description="Helical" evidence="7">
    <location>
        <begin position="582"/>
        <end position="599"/>
    </location>
</feature>
<keyword evidence="8" id="KW-0732">Signal</keyword>
<feature type="transmembrane region" description="Helical" evidence="7">
    <location>
        <begin position="354"/>
        <end position="373"/>
    </location>
</feature>
<dbReference type="EMBL" id="QMFY01000006">
    <property type="protein sequence ID" value="RAW00657.1"/>
    <property type="molecule type" value="Genomic_DNA"/>
</dbReference>
<feature type="transmembrane region" description="Helical" evidence="7">
    <location>
        <begin position="257"/>
        <end position="275"/>
    </location>
</feature>
<dbReference type="InterPro" id="IPR006685">
    <property type="entry name" value="MscS_channel_2nd"/>
</dbReference>
<dbReference type="SUPFAM" id="SSF82689">
    <property type="entry name" value="Mechanosensitive channel protein MscS (YggB), C-terminal domain"/>
    <property type="match status" value="1"/>
</dbReference>
<feature type="transmembrane region" description="Helical" evidence="7">
    <location>
        <begin position="442"/>
        <end position="463"/>
    </location>
</feature>
<dbReference type="SUPFAM" id="SSF50182">
    <property type="entry name" value="Sm-like ribonucleoproteins"/>
    <property type="match status" value="1"/>
</dbReference>
<reference evidence="10 11" key="1">
    <citation type="submission" date="2018-06" db="EMBL/GenBank/DDBJ databases">
        <title>Chryseolinea flavus sp. nov., a member of the phylum Bacteroidetes isolated from soil.</title>
        <authorList>
            <person name="Li Y."/>
            <person name="Wang J."/>
        </authorList>
    </citation>
    <scope>NUCLEOTIDE SEQUENCE [LARGE SCALE GENOMIC DNA]</scope>
    <source>
        <strain evidence="10 11">SDU1-6</strain>
    </source>
</reference>